<proteinExistence type="inferred from homology"/>
<gene>
    <name evidence="18" type="ORF">DdX_01434</name>
</gene>
<accession>A0AAD4NLK6</accession>
<reference evidence="18" key="1">
    <citation type="submission" date="2022-01" db="EMBL/GenBank/DDBJ databases">
        <title>Genome Sequence Resource for Two Populations of Ditylenchus destructor, the Migratory Endoparasitic Phytonematode.</title>
        <authorList>
            <person name="Zhang H."/>
            <person name="Lin R."/>
            <person name="Xie B."/>
        </authorList>
    </citation>
    <scope>NUCLEOTIDE SEQUENCE</scope>
    <source>
        <strain evidence="18">BazhouSP</strain>
    </source>
</reference>
<keyword evidence="8" id="KW-0227">DNA damage</keyword>
<evidence type="ECO:0000256" key="7">
    <source>
        <dbReference type="ARBA" id="ARBA00022741"/>
    </source>
</evidence>
<evidence type="ECO:0000256" key="4">
    <source>
        <dbReference type="ARBA" id="ARBA00022598"/>
    </source>
</evidence>
<evidence type="ECO:0000256" key="14">
    <source>
        <dbReference type="ARBA" id="ARBA00030676"/>
    </source>
</evidence>
<keyword evidence="7" id="KW-0547">Nucleotide-binding</keyword>
<dbReference type="GO" id="GO:0006297">
    <property type="term" value="P:nucleotide-excision repair, DNA gap filling"/>
    <property type="evidence" value="ECO:0007669"/>
    <property type="project" value="TreeGrafter"/>
</dbReference>
<dbReference type="PANTHER" id="PTHR45997">
    <property type="entry name" value="DNA LIGASE 4"/>
    <property type="match status" value="1"/>
</dbReference>
<keyword evidence="10" id="KW-0460">Magnesium</keyword>
<evidence type="ECO:0000256" key="1">
    <source>
        <dbReference type="ARBA" id="ARBA00001946"/>
    </source>
</evidence>
<dbReference type="InterPro" id="IPR001357">
    <property type="entry name" value="BRCT_dom"/>
</dbReference>
<dbReference type="Pfam" id="PF04675">
    <property type="entry name" value="DNA_ligase_A_N"/>
    <property type="match status" value="1"/>
</dbReference>
<dbReference type="GO" id="GO:0003910">
    <property type="term" value="F:DNA ligase (ATP) activity"/>
    <property type="evidence" value="ECO:0007669"/>
    <property type="project" value="InterPro"/>
</dbReference>
<dbReference type="Gene3D" id="1.10.3260.10">
    <property type="entry name" value="DNA ligase, ATP-dependent, N-terminal domain"/>
    <property type="match status" value="1"/>
</dbReference>
<keyword evidence="13" id="KW-0539">Nucleus</keyword>
<dbReference type="AlphaFoldDB" id="A0AAD4NLK6"/>
<dbReference type="Pfam" id="PF00533">
    <property type="entry name" value="BRCT"/>
    <property type="match status" value="1"/>
</dbReference>
<dbReference type="GO" id="GO:0006303">
    <property type="term" value="P:double-strand break repair via nonhomologous end joining"/>
    <property type="evidence" value="ECO:0007669"/>
    <property type="project" value="TreeGrafter"/>
</dbReference>
<dbReference type="Gene3D" id="2.40.50.140">
    <property type="entry name" value="Nucleic acid-binding proteins"/>
    <property type="match status" value="1"/>
</dbReference>
<dbReference type="PROSITE" id="PS50160">
    <property type="entry name" value="DNA_LIGASE_A3"/>
    <property type="match status" value="1"/>
</dbReference>
<dbReference type="PROSITE" id="PS50172">
    <property type="entry name" value="BRCT"/>
    <property type="match status" value="1"/>
</dbReference>
<evidence type="ECO:0000259" key="17">
    <source>
        <dbReference type="PROSITE" id="PS50172"/>
    </source>
</evidence>
<dbReference type="GO" id="GO:0003677">
    <property type="term" value="F:DNA binding"/>
    <property type="evidence" value="ECO:0007669"/>
    <property type="project" value="InterPro"/>
</dbReference>
<comment type="caution">
    <text evidence="18">The sequence shown here is derived from an EMBL/GenBank/DDBJ whole genome shotgun (WGS) entry which is preliminary data.</text>
</comment>
<keyword evidence="6" id="KW-0677">Repeat</keyword>
<dbReference type="PANTHER" id="PTHR45997:SF1">
    <property type="entry name" value="DNA LIGASE 4"/>
    <property type="match status" value="1"/>
</dbReference>
<dbReference type="GO" id="GO:0005958">
    <property type="term" value="C:DNA-dependent protein kinase-DNA ligase 4 complex"/>
    <property type="evidence" value="ECO:0007669"/>
    <property type="project" value="TreeGrafter"/>
</dbReference>
<comment type="subcellular location">
    <subcellularLocation>
        <location evidence="2">Nucleus</location>
    </subcellularLocation>
</comment>
<dbReference type="Pfam" id="PF01068">
    <property type="entry name" value="DNA_ligase_A_M"/>
    <property type="match status" value="1"/>
</dbReference>
<dbReference type="InterPro" id="IPR012310">
    <property type="entry name" value="DNA_ligase_ATP-dep_cent"/>
</dbReference>
<dbReference type="GO" id="GO:0006310">
    <property type="term" value="P:DNA recombination"/>
    <property type="evidence" value="ECO:0007669"/>
    <property type="project" value="UniProtKB-KW"/>
</dbReference>
<dbReference type="Proteomes" id="UP001201812">
    <property type="component" value="Unassembled WGS sequence"/>
</dbReference>
<dbReference type="Gene3D" id="3.40.50.10190">
    <property type="entry name" value="BRCT domain"/>
    <property type="match status" value="1"/>
</dbReference>
<dbReference type="InterPro" id="IPR036599">
    <property type="entry name" value="DNA_ligase_N_sf"/>
</dbReference>
<comment type="similarity">
    <text evidence="3">Belongs to the ATP-dependent DNA ligase family.</text>
</comment>
<evidence type="ECO:0000256" key="12">
    <source>
        <dbReference type="ARBA" id="ARBA00023204"/>
    </source>
</evidence>
<evidence type="ECO:0000256" key="9">
    <source>
        <dbReference type="ARBA" id="ARBA00022840"/>
    </source>
</evidence>
<evidence type="ECO:0000256" key="15">
    <source>
        <dbReference type="ARBA" id="ARBA00031942"/>
    </source>
</evidence>
<organism evidence="18 19">
    <name type="scientific">Ditylenchus destructor</name>
    <dbReference type="NCBI Taxonomy" id="166010"/>
    <lineage>
        <taxon>Eukaryota</taxon>
        <taxon>Metazoa</taxon>
        <taxon>Ecdysozoa</taxon>
        <taxon>Nematoda</taxon>
        <taxon>Chromadorea</taxon>
        <taxon>Rhabditida</taxon>
        <taxon>Tylenchina</taxon>
        <taxon>Tylenchomorpha</taxon>
        <taxon>Sphaerularioidea</taxon>
        <taxon>Anguinidae</taxon>
        <taxon>Anguininae</taxon>
        <taxon>Ditylenchus</taxon>
    </lineage>
</organism>
<dbReference type="EMBL" id="JAKKPZ010000001">
    <property type="protein sequence ID" value="KAI1729208.1"/>
    <property type="molecule type" value="Genomic_DNA"/>
</dbReference>
<dbReference type="InterPro" id="IPR044125">
    <property type="entry name" value="Adenylation_DNA_ligase_IV"/>
</dbReference>
<sequence length="754" mass="86536">MGDNKKLVAEKITFYELCTTFNTIKNSVSSLKRHNFDKFRKRWADEGMVHNPDGSIEYNTADSFFPALRLFVPSLDNERKFGIKESRLNQLVCKALMIKPLEYSNAIPTELLVNKLVSNVGDRFTGKSAELSIAKVNEVLSHISETSNKEEQLNYLFRNCSPLELRYIFHVIISDIEKVLGIMSSSTLINWFHAGTDNRLRSGETLREVCESVVGEETGEESPEVGRHLLCKPLQPMLLKRLNYNKETLPRIIRFCHRPFYLELKYDGEHLMLHKYCNDSYKYFTRNGIDYTHKLGADSNSLLSSKIHPFFKDNVQDCVLDCELLLWDKKFECFVGKNRRASDGNIYDVKHLDEDFFDNSNFGRCIAVFDVLFLNGRSLISIPLRDRIVILKQKVFREEDKSTIFVSEKQEVKSAQEFADYYNKAMRDGEEGMDTIYRMGSRAERNGWFKIKPDYGVQSVLDLAVVAVRYEMNSNNVKSFMVAAREGENPYIRFRIVAGISAHLKKLDFMRLMGLLQQDASLLPSDTQPEWIAGTVKPFKNFKFIPRQNIQVVEVRASGVINGYLQFPAIASIRTDKLLEEIDSIDDLKEFDERLRSRPVINEADGHEAVLLRNRKRRNELKLKESCKAVKLDPSSMSVVSYGLKDQKVCVLNGNDSATVQDLQKNLISFGAQIVANAGRTTSFVVAMNEKHVKTAAAIKANQWHVVNGNWLLRCQEAKMLLRWSDIFISQFYICNLRFQGANRCDSLITDCQI</sequence>
<dbReference type="SUPFAM" id="SSF56091">
    <property type="entry name" value="DNA ligase/mRNA capping enzyme, catalytic domain"/>
    <property type="match status" value="1"/>
</dbReference>
<evidence type="ECO:0000256" key="13">
    <source>
        <dbReference type="ARBA" id="ARBA00023242"/>
    </source>
</evidence>
<protein>
    <recommendedName>
        <fullName evidence="15">DNA ligase IV</fullName>
    </recommendedName>
    <alternativeName>
        <fullName evidence="14">Polydeoxyribonucleotide synthase [ATP] 4</fullName>
    </alternativeName>
</protein>
<evidence type="ECO:0000256" key="8">
    <source>
        <dbReference type="ARBA" id="ARBA00022763"/>
    </source>
</evidence>
<dbReference type="InterPro" id="IPR012340">
    <property type="entry name" value="NA-bd_OB-fold"/>
</dbReference>
<dbReference type="SUPFAM" id="SSF52113">
    <property type="entry name" value="BRCT domain"/>
    <property type="match status" value="1"/>
</dbReference>
<evidence type="ECO:0000256" key="5">
    <source>
        <dbReference type="ARBA" id="ARBA00022723"/>
    </source>
</evidence>
<dbReference type="InterPro" id="IPR029710">
    <property type="entry name" value="LIG4"/>
</dbReference>
<evidence type="ECO:0000259" key="16">
    <source>
        <dbReference type="PROSITE" id="PS50160"/>
    </source>
</evidence>
<evidence type="ECO:0000256" key="2">
    <source>
        <dbReference type="ARBA" id="ARBA00004123"/>
    </source>
</evidence>
<dbReference type="GO" id="GO:0046872">
    <property type="term" value="F:metal ion binding"/>
    <property type="evidence" value="ECO:0007669"/>
    <property type="project" value="UniProtKB-KW"/>
</dbReference>
<feature type="domain" description="ATP-dependent DNA ligase family profile" evidence="16">
    <location>
        <begin position="357"/>
        <end position="486"/>
    </location>
</feature>
<evidence type="ECO:0000256" key="6">
    <source>
        <dbReference type="ARBA" id="ARBA00022737"/>
    </source>
</evidence>
<dbReference type="Gene3D" id="3.30.470.30">
    <property type="entry name" value="DNA ligase/mRNA capping enzyme"/>
    <property type="match status" value="1"/>
</dbReference>
<dbReference type="CDD" id="cd07903">
    <property type="entry name" value="Adenylation_DNA_ligase_IV"/>
    <property type="match status" value="1"/>
</dbReference>
<keyword evidence="12" id="KW-0234">DNA repair</keyword>
<keyword evidence="4 18" id="KW-0436">Ligase</keyword>
<evidence type="ECO:0000256" key="11">
    <source>
        <dbReference type="ARBA" id="ARBA00023172"/>
    </source>
</evidence>
<evidence type="ECO:0000313" key="18">
    <source>
        <dbReference type="EMBL" id="KAI1729208.1"/>
    </source>
</evidence>
<dbReference type="SUPFAM" id="SSF50249">
    <property type="entry name" value="Nucleic acid-binding proteins"/>
    <property type="match status" value="1"/>
</dbReference>
<feature type="domain" description="BRCT" evidence="17">
    <location>
        <begin position="644"/>
        <end position="729"/>
    </location>
</feature>
<keyword evidence="19" id="KW-1185">Reference proteome</keyword>
<dbReference type="InterPro" id="IPR036420">
    <property type="entry name" value="BRCT_dom_sf"/>
</dbReference>
<keyword evidence="11" id="KW-0233">DNA recombination</keyword>
<comment type="cofactor">
    <cofactor evidence="1">
        <name>Mg(2+)</name>
        <dbReference type="ChEBI" id="CHEBI:18420"/>
    </cofactor>
</comment>
<dbReference type="GO" id="GO:0005524">
    <property type="term" value="F:ATP binding"/>
    <property type="evidence" value="ECO:0007669"/>
    <property type="project" value="UniProtKB-KW"/>
</dbReference>
<keyword evidence="5" id="KW-0479">Metal-binding</keyword>
<dbReference type="GO" id="GO:0032807">
    <property type="term" value="C:DNA ligase IV complex"/>
    <property type="evidence" value="ECO:0007669"/>
    <property type="project" value="TreeGrafter"/>
</dbReference>
<evidence type="ECO:0000256" key="10">
    <source>
        <dbReference type="ARBA" id="ARBA00022842"/>
    </source>
</evidence>
<dbReference type="InterPro" id="IPR012308">
    <property type="entry name" value="DNA_ligase_ATP-dep_N"/>
</dbReference>
<evidence type="ECO:0000256" key="3">
    <source>
        <dbReference type="ARBA" id="ARBA00007572"/>
    </source>
</evidence>
<name>A0AAD4NLK6_9BILA</name>
<evidence type="ECO:0000313" key="19">
    <source>
        <dbReference type="Proteomes" id="UP001201812"/>
    </source>
</evidence>
<keyword evidence="9" id="KW-0067">ATP-binding</keyword>